<protein>
    <submittedName>
        <fullName evidence="1">Uncharacterized protein</fullName>
    </submittedName>
</protein>
<proteinExistence type="predicted"/>
<comment type="caution">
    <text evidence="1">The sequence shown here is derived from an EMBL/GenBank/DDBJ whole genome shotgun (WGS) entry which is preliminary data.</text>
</comment>
<accession>A0A916F8U7</accession>
<keyword evidence="2" id="KW-1185">Reference proteome</keyword>
<organism evidence="1 2">
    <name type="scientific">Candidatus Nitrotoga fabula</name>
    <dbReference type="NCBI Taxonomy" id="2182327"/>
    <lineage>
        <taxon>Bacteria</taxon>
        <taxon>Pseudomonadati</taxon>
        <taxon>Pseudomonadota</taxon>
        <taxon>Betaproteobacteria</taxon>
        <taxon>Nitrosomonadales</taxon>
        <taxon>Gallionellaceae</taxon>
        <taxon>Candidatus Nitrotoga</taxon>
    </lineage>
</organism>
<reference evidence="1" key="1">
    <citation type="submission" date="2021-02" db="EMBL/GenBank/DDBJ databases">
        <authorList>
            <person name="Han P."/>
        </authorList>
    </citation>
    <scope>NUCLEOTIDE SEQUENCE</scope>
    <source>
        <strain evidence="1">Candidatus Nitrotoga sp. ZN8</strain>
    </source>
</reference>
<sequence>MALSLNAKVMFFTRDIYSFSHEAYPKAIQTMQ</sequence>
<gene>
    <name evidence="1" type="ORF">NTGZN8_20016</name>
</gene>
<dbReference type="AlphaFoldDB" id="A0A916F8U7"/>
<dbReference type="EMBL" id="CAJNBL010000012">
    <property type="protein sequence ID" value="CAE6711875.1"/>
    <property type="molecule type" value="Genomic_DNA"/>
</dbReference>
<name>A0A916F8U7_9PROT</name>
<dbReference type="Proteomes" id="UP000675882">
    <property type="component" value="Unassembled WGS sequence"/>
</dbReference>
<evidence type="ECO:0000313" key="1">
    <source>
        <dbReference type="EMBL" id="CAE6711875.1"/>
    </source>
</evidence>
<evidence type="ECO:0000313" key="2">
    <source>
        <dbReference type="Proteomes" id="UP000675882"/>
    </source>
</evidence>